<sequence length="295" mass="31572">MGLLAIAASGCVTENESQTSEDPTGEVETNDDPTAATQKFITALDQGDAATIQSLARSGSELENVSASDLTVFEEGDLELEQTNLSTRGDDTATVEVTLSEANNSDSATFNLNLLQEDGRWTIDTPSWWDEYSFFQSRPEESRTEANNQITNRVIEVTSVGSINGGVVDELKFTIRLAAGSEAVPLDGMLIQLVTEDGSWNLLSSNSDDVSNADGVFSYRTLQDDDSSIADNHTMNDRSDRTVITIGLDGSGDSIDSTLGPSQTGTMHVITPSGGETTWTLVVPDSLEGKEKVEI</sequence>
<dbReference type="GeneID" id="8383910"/>
<feature type="region of interest" description="Disordered" evidence="1">
    <location>
        <begin position="9"/>
        <end position="34"/>
    </location>
</feature>
<dbReference type="Proteomes" id="UP000002071">
    <property type="component" value="Chromosome"/>
</dbReference>
<keyword evidence="3" id="KW-1185">Reference proteome</keyword>
<dbReference type="AlphaFoldDB" id="C7NQ61"/>
<dbReference type="STRING" id="519442.Huta_1631"/>
<gene>
    <name evidence="2" type="ordered locus">Huta_1631</name>
</gene>
<dbReference type="GO" id="GO:0097588">
    <property type="term" value="P:archaeal or bacterial-type flagellum-dependent cell motility"/>
    <property type="evidence" value="ECO:0007669"/>
    <property type="project" value="InterPro"/>
</dbReference>
<accession>C7NQ61</accession>
<evidence type="ECO:0000256" key="1">
    <source>
        <dbReference type="SAM" id="MobiDB-lite"/>
    </source>
</evidence>
<dbReference type="eggNOG" id="arCOG01829">
    <property type="taxonomic scope" value="Archaea"/>
</dbReference>
<name>C7NQ61_HALUD</name>
<evidence type="ECO:0000313" key="2">
    <source>
        <dbReference type="EMBL" id="ACV11805.1"/>
    </source>
</evidence>
<protein>
    <submittedName>
        <fullName evidence="2">Uncharacterized protein</fullName>
    </submittedName>
</protein>
<feature type="compositionally biased region" description="Polar residues" evidence="1">
    <location>
        <begin position="12"/>
        <end position="22"/>
    </location>
</feature>
<dbReference type="GO" id="GO:0005198">
    <property type="term" value="F:structural molecule activity"/>
    <property type="evidence" value="ECO:0007669"/>
    <property type="project" value="InterPro"/>
</dbReference>
<dbReference type="EMBL" id="CP001687">
    <property type="protein sequence ID" value="ACV11805.1"/>
    <property type="molecule type" value="Genomic_DNA"/>
</dbReference>
<dbReference type="InterPro" id="IPR002774">
    <property type="entry name" value="Flagellin_arc-type"/>
</dbReference>
<dbReference type="Pfam" id="PF01917">
    <property type="entry name" value="Flagellin_arch-type"/>
    <property type="match status" value="1"/>
</dbReference>
<dbReference type="HOGENOM" id="CLU_942012_0_0_2"/>
<reference evidence="2 3" key="1">
    <citation type="journal article" date="2009" name="Stand. Genomic Sci.">
        <title>Complete genome sequence of Halorhabdus utahensis type strain (AX-2).</title>
        <authorList>
            <person name="Anderson I."/>
            <person name="Tindall B.J."/>
            <person name="Pomrenke H."/>
            <person name="Goker M."/>
            <person name="Lapidus A."/>
            <person name="Nolan M."/>
            <person name="Copeland A."/>
            <person name="Glavina Del Rio T."/>
            <person name="Chen F."/>
            <person name="Tice H."/>
            <person name="Cheng J.F."/>
            <person name="Lucas S."/>
            <person name="Chertkov O."/>
            <person name="Bruce D."/>
            <person name="Brettin T."/>
            <person name="Detter J.C."/>
            <person name="Han C."/>
            <person name="Goodwin L."/>
            <person name="Land M."/>
            <person name="Hauser L."/>
            <person name="Chang Y.J."/>
            <person name="Jeffries C.D."/>
            <person name="Pitluck S."/>
            <person name="Pati A."/>
            <person name="Mavromatis K."/>
            <person name="Ivanova N."/>
            <person name="Ovchinnikova G."/>
            <person name="Chen A."/>
            <person name="Palaniappan K."/>
            <person name="Chain P."/>
            <person name="Rohde M."/>
            <person name="Bristow J."/>
            <person name="Eisen J.A."/>
            <person name="Markowitz V."/>
            <person name="Hugenholtz P."/>
            <person name="Kyrpides N.C."/>
            <person name="Klenk H.P."/>
        </authorList>
    </citation>
    <scope>NUCLEOTIDE SEQUENCE [LARGE SCALE GENOMIC DNA]</scope>
    <source>
        <strain evidence="3">DSM 12940 / JCM 11049 / AX-2</strain>
    </source>
</reference>
<dbReference type="RefSeq" id="WP_015789378.1">
    <property type="nucleotide sequence ID" value="NC_013158.1"/>
</dbReference>
<dbReference type="KEGG" id="hut:Huta_1631"/>
<dbReference type="OrthoDB" id="102632at2157"/>
<organism evidence="2 3">
    <name type="scientific">Halorhabdus utahensis (strain DSM 12940 / JCM 11049 / AX-2)</name>
    <dbReference type="NCBI Taxonomy" id="519442"/>
    <lineage>
        <taxon>Archaea</taxon>
        <taxon>Methanobacteriati</taxon>
        <taxon>Methanobacteriota</taxon>
        <taxon>Stenosarchaea group</taxon>
        <taxon>Halobacteria</taxon>
        <taxon>Halobacteriales</taxon>
        <taxon>Haloarculaceae</taxon>
        <taxon>Halorhabdus</taxon>
    </lineage>
</organism>
<evidence type="ECO:0000313" key="3">
    <source>
        <dbReference type="Proteomes" id="UP000002071"/>
    </source>
</evidence>
<proteinExistence type="predicted"/>